<evidence type="ECO:0000256" key="6">
    <source>
        <dbReference type="ARBA" id="ARBA00022737"/>
    </source>
</evidence>
<evidence type="ECO:0000256" key="1">
    <source>
        <dbReference type="ARBA" id="ARBA00004167"/>
    </source>
</evidence>
<evidence type="ECO:0000256" key="11">
    <source>
        <dbReference type="SAM" id="Phobius"/>
    </source>
</evidence>
<keyword evidence="8 11" id="KW-0472">Membrane</keyword>
<keyword evidence="4 11" id="KW-0812">Transmembrane</keyword>
<sequence>MAFSSSSSSSVFVFGLGFLLTLMSSFAVSQSQLALNSEEQDSVYQVLDSINSDIPWRSIFPDDLCSSAPHGVVCDYFSGEGDNETETPHITELNFGYVSDYSPNPPCSPYSTLNPRIFSSFKYLRKLFFYKCFTQTNVSVPEIPDSFGSSLEELVFVENPSLVGSLSGIIRNFTRLRRLVLTGTGVYGKIPDEVANLTSLEELTLSQNKFSGELTLNLANLKELKILDLSHNHFQGNVSDTIGRLSQLLKLDLSWNRFTGNIPENIKHLQRLAFLDLSYNEFSSPGLPLFLGQMPMLREVYLSGNKLGGQIPEIWENLGGILGIGLSEMGLIGKIPASMGIFLRNVSYLGLDNNKLEGTVPEEFGFFLEKVNELNLENNRLSGRLPFSSKFASRIGGKLRLKGNIGLCVDEGLGTLTFKGSRGTLGTLKICSKPDLPSPVLVHGGSSTIHLYCFYQLMLLGILGFLFVLA</sequence>
<keyword evidence="9" id="KW-0675">Receptor</keyword>
<dbReference type="Gene3D" id="3.80.10.10">
    <property type="entry name" value="Ribonuclease Inhibitor"/>
    <property type="match status" value="1"/>
</dbReference>
<dbReference type="EMBL" id="JARBHA010000007">
    <property type="protein sequence ID" value="KAJ9696976.1"/>
    <property type="molecule type" value="Genomic_DNA"/>
</dbReference>
<evidence type="ECO:0000256" key="10">
    <source>
        <dbReference type="ARBA" id="ARBA00023180"/>
    </source>
</evidence>
<organism evidence="13 14">
    <name type="scientific">Vitis rotundifolia</name>
    <name type="common">Muscadine grape</name>
    <dbReference type="NCBI Taxonomy" id="103349"/>
    <lineage>
        <taxon>Eukaryota</taxon>
        <taxon>Viridiplantae</taxon>
        <taxon>Streptophyta</taxon>
        <taxon>Embryophyta</taxon>
        <taxon>Tracheophyta</taxon>
        <taxon>Spermatophyta</taxon>
        <taxon>Magnoliopsida</taxon>
        <taxon>eudicotyledons</taxon>
        <taxon>Gunneridae</taxon>
        <taxon>Pentapetalae</taxon>
        <taxon>rosids</taxon>
        <taxon>Vitales</taxon>
        <taxon>Vitaceae</taxon>
        <taxon>Viteae</taxon>
        <taxon>Vitis</taxon>
    </lineage>
</organism>
<feature type="chain" id="PRO_5041438522" description="Piriformospora indica-insensitive protein 2" evidence="12">
    <location>
        <begin position="28"/>
        <end position="470"/>
    </location>
</feature>
<dbReference type="Pfam" id="PF13855">
    <property type="entry name" value="LRR_8"/>
    <property type="match status" value="1"/>
</dbReference>
<reference evidence="13 14" key="1">
    <citation type="journal article" date="2023" name="BMC Biotechnol.">
        <title>Vitis rotundifolia cv Carlos genome sequencing.</title>
        <authorList>
            <person name="Huff M."/>
            <person name="Hulse-Kemp A."/>
            <person name="Scheffler B."/>
            <person name="Youngblood R."/>
            <person name="Simpson S."/>
            <person name="Babiker E."/>
            <person name="Staton M."/>
        </authorList>
    </citation>
    <scope>NUCLEOTIDE SEQUENCE [LARGE SCALE GENOMIC DNA]</scope>
    <source>
        <tissue evidence="13">Leaf</tissue>
    </source>
</reference>
<comment type="subcellular location">
    <subcellularLocation>
        <location evidence="2">Cell envelope</location>
    </subcellularLocation>
    <subcellularLocation>
        <location evidence="1">Membrane</location>
        <topology evidence="1">Single-pass membrane protein</topology>
    </subcellularLocation>
</comment>
<evidence type="ECO:0000256" key="12">
    <source>
        <dbReference type="SAM" id="SignalP"/>
    </source>
</evidence>
<keyword evidence="10" id="KW-0325">Glycoprotein</keyword>
<evidence type="ECO:0000256" key="2">
    <source>
        <dbReference type="ARBA" id="ARBA00004196"/>
    </source>
</evidence>
<keyword evidence="14" id="KW-1185">Reference proteome</keyword>
<evidence type="ECO:0000256" key="3">
    <source>
        <dbReference type="ARBA" id="ARBA00022614"/>
    </source>
</evidence>
<evidence type="ECO:0008006" key="15">
    <source>
        <dbReference type="Google" id="ProtNLM"/>
    </source>
</evidence>
<feature type="transmembrane region" description="Helical" evidence="11">
    <location>
        <begin position="449"/>
        <end position="469"/>
    </location>
</feature>
<dbReference type="FunFam" id="3.80.10.10:FF:000413">
    <property type="entry name" value="Inactive leucine-rich repeat receptor-like protein kinase"/>
    <property type="match status" value="1"/>
</dbReference>
<dbReference type="InterPro" id="IPR051848">
    <property type="entry name" value="PGIP"/>
</dbReference>
<evidence type="ECO:0000256" key="5">
    <source>
        <dbReference type="ARBA" id="ARBA00022729"/>
    </source>
</evidence>
<comment type="caution">
    <text evidence="13">The sequence shown here is derived from an EMBL/GenBank/DDBJ whole genome shotgun (WGS) entry which is preliminary data.</text>
</comment>
<evidence type="ECO:0000256" key="4">
    <source>
        <dbReference type="ARBA" id="ARBA00022692"/>
    </source>
</evidence>
<proteinExistence type="predicted"/>
<name>A0AA38ZXD1_VITRO</name>
<keyword evidence="5 12" id="KW-0732">Signal</keyword>
<keyword evidence="6" id="KW-0677">Repeat</keyword>
<evidence type="ECO:0000256" key="8">
    <source>
        <dbReference type="ARBA" id="ARBA00023136"/>
    </source>
</evidence>
<dbReference type="GO" id="GO:0016020">
    <property type="term" value="C:membrane"/>
    <property type="evidence" value="ECO:0007669"/>
    <property type="project" value="UniProtKB-SubCell"/>
</dbReference>
<evidence type="ECO:0000256" key="9">
    <source>
        <dbReference type="ARBA" id="ARBA00023170"/>
    </source>
</evidence>
<evidence type="ECO:0000256" key="7">
    <source>
        <dbReference type="ARBA" id="ARBA00022989"/>
    </source>
</evidence>
<evidence type="ECO:0000313" key="14">
    <source>
        <dbReference type="Proteomes" id="UP001168098"/>
    </source>
</evidence>
<dbReference type="Pfam" id="PF00560">
    <property type="entry name" value="LRR_1"/>
    <property type="match status" value="2"/>
</dbReference>
<keyword evidence="3" id="KW-0433">Leucine-rich repeat</keyword>
<feature type="signal peptide" evidence="12">
    <location>
        <begin position="1"/>
        <end position="27"/>
    </location>
</feature>
<dbReference type="PANTHER" id="PTHR48059">
    <property type="entry name" value="POLYGALACTURONASE INHIBITOR 1"/>
    <property type="match status" value="1"/>
</dbReference>
<dbReference type="SUPFAM" id="SSF52058">
    <property type="entry name" value="L domain-like"/>
    <property type="match status" value="1"/>
</dbReference>
<keyword evidence="7 11" id="KW-1133">Transmembrane helix</keyword>
<protein>
    <recommendedName>
        <fullName evidence="15">Piriformospora indica-insensitive protein 2</fullName>
    </recommendedName>
</protein>
<evidence type="ECO:0000313" key="13">
    <source>
        <dbReference type="EMBL" id="KAJ9696976.1"/>
    </source>
</evidence>
<dbReference type="AlphaFoldDB" id="A0AA38ZXD1"/>
<dbReference type="InterPro" id="IPR001611">
    <property type="entry name" value="Leu-rich_rpt"/>
</dbReference>
<dbReference type="PANTHER" id="PTHR48059:SF36">
    <property type="entry name" value="LEUCINE-RICH REPEAT DOMAIN, L DOMAIN-CONTAINING PROTEIN-RELATED"/>
    <property type="match status" value="1"/>
</dbReference>
<accession>A0AA38ZXD1</accession>
<dbReference type="Proteomes" id="UP001168098">
    <property type="component" value="Unassembled WGS sequence"/>
</dbReference>
<gene>
    <name evidence="13" type="ORF">PVL29_008954</name>
</gene>
<dbReference type="InterPro" id="IPR032675">
    <property type="entry name" value="LRR_dom_sf"/>
</dbReference>